<organism evidence="2 3">
    <name type="scientific">Bacteroides cellulosilyticus</name>
    <dbReference type="NCBI Taxonomy" id="246787"/>
    <lineage>
        <taxon>Bacteria</taxon>
        <taxon>Pseudomonadati</taxon>
        <taxon>Bacteroidota</taxon>
        <taxon>Bacteroidia</taxon>
        <taxon>Bacteroidales</taxon>
        <taxon>Bacteroidaceae</taxon>
        <taxon>Bacteroides</taxon>
    </lineage>
</organism>
<feature type="signal peptide" evidence="1">
    <location>
        <begin position="1"/>
        <end position="19"/>
    </location>
</feature>
<dbReference type="Gene3D" id="2.60.120.380">
    <property type="match status" value="1"/>
</dbReference>
<evidence type="ECO:0000313" key="3">
    <source>
        <dbReference type="Proteomes" id="UP001221924"/>
    </source>
</evidence>
<feature type="chain" id="PRO_5043834980" description="Major fimbrial subunit protein N-terminal domain-containing protein" evidence="1">
    <location>
        <begin position="20"/>
        <end position="406"/>
    </location>
</feature>
<dbReference type="AlphaFoldDB" id="A0AAW6M8H4"/>
<name>A0AAW6M8H4_9BACE</name>
<dbReference type="EMBL" id="JARFID010000025">
    <property type="protein sequence ID" value="MDE8696433.1"/>
    <property type="molecule type" value="Genomic_DNA"/>
</dbReference>
<sequence length="406" mass="42159">MKKYVLMSAVGMMMLAACSDDESVAMDKQDPPSLSEITLSLNSGGDGLNTRANRPVNSSEAANNVAKVQIYIYNPSGTDVTAAALSAGTANPLAWTAGPSDAATPGTDEHKASQTIKLNKLAADGTYTIVVYGYNDVADYTVSGGGNTADAFTATLPGATVSELFAGRATFEVENGNLKAGTASEVELKRQVAGLLGYFKNIPVKYPDPNASGAITTVKYIRVYASSASSAFTFPSAMSVNATGNATKTKVLEYDLSILSDYAAQVSAAGSDLTKKFTIAAGTGSVATVANSLVSGKFLIPFSAVTNTPTFTIQLEANEVSGSSPVLKSWKVVNSAVSSGDKSVYDVQRNYFYSIGTKNLSATTDGGTSDPGTTGDDDQPIDLSQETVITVTVNDAWDVIYNLGLE</sequence>
<dbReference type="Proteomes" id="UP001221924">
    <property type="component" value="Unassembled WGS sequence"/>
</dbReference>
<protein>
    <recommendedName>
        <fullName evidence="4">Major fimbrial subunit protein N-terminal domain-containing protein</fullName>
    </recommendedName>
</protein>
<evidence type="ECO:0008006" key="4">
    <source>
        <dbReference type="Google" id="ProtNLM"/>
    </source>
</evidence>
<gene>
    <name evidence="2" type="ORF">PZH42_20200</name>
</gene>
<keyword evidence="1" id="KW-0732">Signal</keyword>
<dbReference type="RefSeq" id="WP_149934527.1">
    <property type="nucleotide sequence ID" value="NZ_CAXKYC010000049.1"/>
</dbReference>
<comment type="caution">
    <text evidence="2">The sequence shown here is derived from an EMBL/GenBank/DDBJ whole genome shotgun (WGS) entry which is preliminary data.</text>
</comment>
<proteinExistence type="predicted"/>
<reference evidence="2" key="1">
    <citation type="submission" date="2023-03" db="EMBL/GenBank/DDBJ databases">
        <title>DFI Biobank Strains.</title>
        <authorList>
            <person name="Mostad J."/>
            <person name="Paddock L."/>
            <person name="Medina S."/>
            <person name="Waligurski E."/>
            <person name="Barat B."/>
            <person name="Smith R."/>
            <person name="Burgo V."/>
            <person name="Metcalfe C."/>
            <person name="Woodson C."/>
            <person name="Sundararajan A."/>
            <person name="Ramaswamy R."/>
            <person name="Lin H."/>
            <person name="Pamer E.G."/>
        </authorList>
    </citation>
    <scope>NUCLEOTIDE SEQUENCE</scope>
    <source>
        <strain evidence="2">DFI.9.5</strain>
    </source>
</reference>
<evidence type="ECO:0000313" key="2">
    <source>
        <dbReference type="EMBL" id="MDE8696433.1"/>
    </source>
</evidence>
<evidence type="ECO:0000256" key="1">
    <source>
        <dbReference type="SAM" id="SignalP"/>
    </source>
</evidence>
<dbReference type="PROSITE" id="PS51257">
    <property type="entry name" value="PROKAR_LIPOPROTEIN"/>
    <property type="match status" value="1"/>
</dbReference>
<accession>A0AAW6M8H4</accession>